<evidence type="ECO:0000256" key="2">
    <source>
        <dbReference type="SAM" id="MobiDB-lite"/>
    </source>
</evidence>
<dbReference type="GeneID" id="31000988"/>
<protein>
    <submittedName>
        <fullName evidence="3">Uncharacterized protein</fullName>
    </submittedName>
</protein>
<dbReference type="OrthoDB" id="2555519at2759"/>
<feature type="region of interest" description="Disordered" evidence="2">
    <location>
        <begin position="298"/>
        <end position="378"/>
    </location>
</feature>
<feature type="coiled-coil region" evidence="1">
    <location>
        <begin position="421"/>
        <end position="448"/>
    </location>
</feature>
<keyword evidence="4" id="KW-1185">Reference proteome</keyword>
<feature type="compositionally biased region" description="Low complexity" evidence="2">
    <location>
        <begin position="173"/>
        <end position="188"/>
    </location>
</feature>
<feature type="compositionally biased region" description="Basic and acidic residues" evidence="2">
    <location>
        <begin position="226"/>
        <end position="238"/>
    </location>
</feature>
<organism evidence="3 4">
    <name type="scientific">Talaromyces atroroseus</name>
    <dbReference type="NCBI Taxonomy" id="1441469"/>
    <lineage>
        <taxon>Eukaryota</taxon>
        <taxon>Fungi</taxon>
        <taxon>Dikarya</taxon>
        <taxon>Ascomycota</taxon>
        <taxon>Pezizomycotina</taxon>
        <taxon>Eurotiomycetes</taxon>
        <taxon>Eurotiomycetidae</taxon>
        <taxon>Eurotiales</taxon>
        <taxon>Trichocomaceae</taxon>
        <taxon>Talaromyces</taxon>
        <taxon>Talaromyces sect. Trachyspermi</taxon>
    </lineage>
</organism>
<name>A0A1Q5QBM8_TALAT</name>
<dbReference type="STRING" id="1441469.A0A1Q5QBM8"/>
<evidence type="ECO:0000256" key="1">
    <source>
        <dbReference type="SAM" id="Coils"/>
    </source>
</evidence>
<feature type="compositionally biased region" description="Acidic residues" evidence="2">
    <location>
        <begin position="488"/>
        <end position="499"/>
    </location>
</feature>
<evidence type="ECO:0000313" key="4">
    <source>
        <dbReference type="Proteomes" id="UP000214365"/>
    </source>
</evidence>
<dbReference type="AlphaFoldDB" id="A0A1Q5QBM8"/>
<reference evidence="3 4" key="1">
    <citation type="submission" date="2015-06" db="EMBL/GenBank/DDBJ databases">
        <title>Talaromyces atroroseus IBT 11181 draft genome.</title>
        <authorList>
            <person name="Rasmussen K.B."/>
            <person name="Rasmussen S."/>
            <person name="Petersen B."/>
            <person name="Sicheritz-Ponten T."/>
            <person name="Mortensen U.H."/>
            <person name="Thrane U."/>
        </authorList>
    </citation>
    <scope>NUCLEOTIDE SEQUENCE [LARGE SCALE GENOMIC DNA]</scope>
    <source>
        <strain evidence="3 4">IBT 11181</strain>
    </source>
</reference>
<feature type="compositionally biased region" description="Polar residues" evidence="2">
    <location>
        <begin position="327"/>
        <end position="351"/>
    </location>
</feature>
<feature type="region of interest" description="Disordered" evidence="2">
    <location>
        <begin position="485"/>
        <end position="516"/>
    </location>
</feature>
<feature type="compositionally biased region" description="Low complexity" evidence="2">
    <location>
        <begin position="155"/>
        <end position="165"/>
    </location>
</feature>
<gene>
    <name evidence="3" type="ORF">UA08_01233</name>
</gene>
<feature type="compositionally biased region" description="Polar residues" evidence="2">
    <location>
        <begin position="18"/>
        <end position="28"/>
    </location>
</feature>
<sequence>MRDQFRRSPVTRPAMPTPSANSEKQNNGIHAKPFTPSLSAAFRTTAKSSLPLTPRLAHVGGYQTPKKSNASDTASPLPLPREDATTPDSTYLGTNITPRSGPRVSRRDGNAPSPETTPAAMYSGSQISRPTLPVSTGYARPERSPVRGNPRSEAAKSTTSKGTAADGLGLRASSRPQSSSESLGLSSSKFFHADDAHSSVGSYEAEPRPRTHSKPAQTSTFLYADGSHDRDSRSDDANKIAPSKRRSTGSSRHPVGAKSPPVLSPRLRAAQLVDYNSRSSSEGGLQPSPHIEETFTHNTSVSHDNSSPGPTPSPKLPSLPSHRKSCSVDSTTNIPSPHVTSRRVTPISSSPFLPEALSSPPNSLPHSPHIPPNPLIQLTDHRDAPLTVPQSPIKLEGPNAFGDGAVNARTERKVLDLEISNSSLLAINRTLERELRKQNAELRRFRRLSRSGRLSITTSVRSTSGAGLSVVSENEDVSELSSIYSNDELSEESDQDSFADDGTISPNSLAENDPRHRVDDEKRFMLDLAKHQELLIDSQKLNQSLKRCIGWTEELIKEGKKALEYNVHVNDIEIGGRVLAPDELEEELGRGRGLLSPAAEVKEDFNFDLTSEAVDMDL</sequence>
<dbReference type="RefSeq" id="XP_020123290.1">
    <property type="nucleotide sequence ID" value="XM_020260875.1"/>
</dbReference>
<evidence type="ECO:0000313" key="3">
    <source>
        <dbReference type="EMBL" id="OKL63169.1"/>
    </source>
</evidence>
<dbReference type="PANTHER" id="PTHR38701:SF1">
    <property type="entry name" value="UP-REGULATED DURING SEPTATION PROTEIN 1 DOMAIN-CONTAINING PROTEIN"/>
    <property type="match status" value="1"/>
</dbReference>
<feature type="compositionally biased region" description="Polar residues" evidence="2">
    <location>
        <begin position="65"/>
        <end position="74"/>
    </location>
</feature>
<dbReference type="Proteomes" id="UP000214365">
    <property type="component" value="Unassembled WGS sequence"/>
</dbReference>
<feature type="region of interest" description="Disordered" evidence="2">
    <location>
        <begin position="1"/>
        <end position="267"/>
    </location>
</feature>
<comment type="caution">
    <text evidence="3">The sequence shown here is derived from an EMBL/GenBank/DDBJ whole genome shotgun (WGS) entry which is preliminary data.</text>
</comment>
<dbReference type="PANTHER" id="PTHR38701">
    <property type="entry name" value="CHROMOSOME 8, WHOLE GENOME SHOTGUN SEQUENCE"/>
    <property type="match status" value="1"/>
</dbReference>
<proteinExistence type="predicted"/>
<feature type="compositionally biased region" description="Low complexity" evidence="2">
    <location>
        <begin position="358"/>
        <end position="367"/>
    </location>
</feature>
<feature type="compositionally biased region" description="Polar residues" evidence="2">
    <location>
        <begin position="86"/>
        <end position="98"/>
    </location>
</feature>
<dbReference type="EMBL" id="LFMY01000002">
    <property type="protein sequence ID" value="OKL63169.1"/>
    <property type="molecule type" value="Genomic_DNA"/>
</dbReference>
<keyword evidence="1" id="KW-0175">Coiled coil</keyword>
<accession>A0A1Q5QBM8</accession>